<reference evidence="1" key="3">
    <citation type="submission" date="2025-05" db="UniProtKB">
        <authorList>
            <consortium name="EnsemblMetazoa"/>
        </authorList>
    </citation>
    <scope>IDENTIFICATION</scope>
    <source>
        <strain evidence="1">PEST</strain>
    </source>
</reference>
<keyword evidence="2" id="KW-1185">Reference proteome</keyword>
<dbReference type="EMBL" id="AAAB01008963">
    <property type="status" value="NOT_ANNOTATED_CDS"/>
    <property type="molecule type" value="Genomic_DNA"/>
</dbReference>
<dbReference type="EnsemblMetazoa" id="AGAP029964.R25">
    <property type="protein sequence ID" value="AGAP029964.P25"/>
    <property type="gene ID" value="AGAP029964"/>
</dbReference>
<reference evidence="1 2" key="1">
    <citation type="journal article" date="2002" name="Science">
        <title>The genome sequence of the malaria mosquito Anopheles gambiae.</title>
        <authorList>
            <person name="Holt R.A."/>
            <person name="Subramanian G.M."/>
            <person name="Halpern A."/>
            <person name="Sutton G.G."/>
            <person name="Charlab R."/>
            <person name="Nusskern D.R."/>
            <person name="Wincker P."/>
            <person name="Clark A.G."/>
            <person name="Ribeiro J.M."/>
            <person name="Wides R."/>
            <person name="Salzberg S.L."/>
            <person name="Loftus B."/>
            <person name="Yandell M."/>
            <person name="Majoros W.H."/>
            <person name="Rusch D.B."/>
            <person name="Lai Z."/>
            <person name="Kraft C.L."/>
            <person name="Abril J.F."/>
            <person name="Anthouard V."/>
            <person name="Arensburger P."/>
            <person name="Atkinson P.W."/>
            <person name="Baden H."/>
            <person name="de Berardinis V."/>
            <person name="Baldwin D."/>
            <person name="Benes V."/>
            <person name="Biedler J."/>
            <person name="Blass C."/>
            <person name="Bolanos R."/>
            <person name="Boscus D."/>
            <person name="Barnstead M."/>
            <person name="Cai S."/>
            <person name="Center A."/>
            <person name="Chaturverdi K."/>
            <person name="Christophides G.K."/>
            <person name="Chrystal M.A."/>
            <person name="Clamp M."/>
            <person name="Cravchik A."/>
            <person name="Curwen V."/>
            <person name="Dana A."/>
            <person name="Delcher A."/>
            <person name="Dew I."/>
            <person name="Evans C.A."/>
            <person name="Flanigan M."/>
            <person name="Grundschober-Freimoser A."/>
            <person name="Friedli L."/>
            <person name="Gu Z."/>
            <person name="Guan P."/>
            <person name="Guigo R."/>
            <person name="Hillenmeyer M.E."/>
            <person name="Hladun S.L."/>
            <person name="Hogan J.R."/>
            <person name="Hong Y.S."/>
            <person name="Hoover J."/>
            <person name="Jaillon O."/>
            <person name="Ke Z."/>
            <person name="Kodira C."/>
            <person name="Kokoza E."/>
            <person name="Koutsos A."/>
            <person name="Letunic I."/>
            <person name="Levitsky A."/>
            <person name="Liang Y."/>
            <person name="Lin J.J."/>
            <person name="Lobo N.F."/>
            <person name="Lopez J.R."/>
            <person name="Malek J.A."/>
            <person name="McIntosh T.C."/>
            <person name="Meister S."/>
            <person name="Miller J."/>
            <person name="Mobarry C."/>
            <person name="Mongin E."/>
            <person name="Murphy S.D."/>
            <person name="O'Brochta D.A."/>
            <person name="Pfannkoch C."/>
            <person name="Qi R."/>
            <person name="Regier M.A."/>
            <person name="Remington K."/>
            <person name="Shao H."/>
            <person name="Sharakhova M.V."/>
            <person name="Sitter C.D."/>
            <person name="Shetty J."/>
            <person name="Smith T.J."/>
            <person name="Strong R."/>
            <person name="Sun J."/>
            <person name="Thomasova D."/>
            <person name="Ton L.Q."/>
            <person name="Topalis P."/>
            <person name="Tu Z."/>
            <person name="Unger M.F."/>
            <person name="Walenz B."/>
            <person name="Wang A."/>
            <person name="Wang J."/>
            <person name="Wang M."/>
            <person name="Wang X."/>
            <person name="Woodford K.J."/>
            <person name="Wortman J.R."/>
            <person name="Wu M."/>
            <person name="Yao A."/>
            <person name="Zdobnov E.M."/>
            <person name="Zhang H."/>
            <person name="Zhao Q."/>
            <person name="Zhao S."/>
            <person name="Zhu S.C."/>
            <person name="Zhimulev I."/>
            <person name="Coluzzi M."/>
            <person name="della Torre A."/>
            <person name="Roth C.W."/>
            <person name="Louis C."/>
            <person name="Kalush F."/>
            <person name="Mural R.J."/>
            <person name="Myers E.W."/>
            <person name="Adams M.D."/>
            <person name="Smith H.O."/>
            <person name="Broder S."/>
            <person name="Gardner M.J."/>
            <person name="Fraser C.M."/>
            <person name="Birney E."/>
            <person name="Bork P."/>
            <person name="Brey P.T."/>
            <person name="Venter J.C."/>
            <person name="Weissenbach J."/>
            <person name="Kafatos F.C."/>
            <person name="Collins F.H."/>
            <person name="Hoffman S.L."/>
        </authorList>
    </citation>
    <scope>NUCLEOTIDE SEQUENCE [LARGE SCALE GENOMIC DNA]</scope>
    <source>
        <strain evidence="1 2">PEST</strain>
    </source>
</reference>
<evidence type="ECO:0000313" key="1">
    <source>
        <dbReference type="EnsemblMetazoa" id="AGAP029964.P25"/>
    </source>
</evidence>
<accession>A0ABK8G7S2</accession>
<protein>
    <submittedName>
        <fullName evidence="1">Uncharacterized protein</fullName>
    </submittedName>
</protein>
<evidence type="ECO:0000313" key="2">
    <source>
        <dbReference type="Proteomes" id="UP000007062"/>
    </source>
</evidence>
<sequence>MKAAQANLSQQDQLLVQSLCTMYRCLSMALGYHHQLSCLADGSG</sequence>
<dbReference type="Proteomes" id="UP000007062">
    <property type="component" value="Chromosome X"/>
</dbReference>
<proteinExistence type="predicted"/>
<name>A0ABK8G7S2_ANOGA</name>
<organism evidence="1 2">
    <name type="scientific">Anopheles gambiae</name>
    <name type="common">African malaria mosquito</name>
    <dbReference type="NCBI Taxonomy" id="7165"/>
    <lineage>
        <taxon>Eukaryota</taxon>
        <taxon>Metazoa</taxon>
        <taxon>Ecdysozoa</taxon>
        <taxon>Arthropoda</taxon>
        <taxon>Hexapoda</taxon>
        <taxon>Insecta</taxon>
        <taxon>Pterygota</taxon>
        <taxon>Neoptera</taxon>
        <taxon>Endopterygota</taxon>
        <taxon>Diptera</taxon>
        <taxon>Nematocera</taxon>
        <taxon>Culicoidea</taxon>
        <taxon>Culicidae</taxon>
        <taxon>Anophelinae</taxon>
        <taxon>Anopheles</taxon>
    </lineage>
</organism>
<reference evidence="1 2" key="2">
    <citation type="journal article" date="2004" name="Trends Parasitol.">
        <title>The Anopheles gambiae genome: an update.</title>
        <authorList>
            <person name="Mongin E."/>
            <person name="Louis C."/>
            <person name="Holt R.A."/>
            <person name="Birney E."/>
            <person name="Collins F.H."/>
        </authorList>
    </citation>
    <scope>NUCLEOTIDE SEQUENCE [LARGE SCALE GENOMIC DNA]</scope>
    <source>
        <strain evidence="1 2">PEST</strain>
    </source>
</reference>